<dbReference type="Gene3D" id="1.10.10.10">
    <property type="entry name" value="Winged helix-like DNA-binding domain superfamily/Winged helix DNA-binding domain"/>
    <property type="match status" value="1"/>
</dbReference>
<evidence type="ECO:0000256" key="3">
    <source>
        <dbReference type="ARBA" id="ARBA00023125"/>
    </source>
</evidence>
<dbReference type="GO" id="GO:0003677">
    <property type="term" value="F:DNA binding"/>
    <property type="evidence" value="ECO:0007669"/>
    <property type="project" value="UniProtKB-KW"/>
</dbReference>
<dbReference type="PROSITE" id="PS50931">
    <property type="entry name" value="HTH_LYSR"/>
    <property type="match status" value="1"/>
</dbReference>
<dbReference type="InterPro" id="IPR005119">
    <property type="entry name" value="LysR_subst-bd"/>
</dbReference>
<dbReference type="eggNOG" id="COG0583">
    <property type="taxonomic scope" value="Bacteria"/>
</dbReference>
<dbReference type="STRING" id="632955.GCA_000829675_03233"/>
<dbReference type="InterPro" id="IPR036390">
    <property type="entry name" value="WH_DNA-bd_sf"/>
</dbReference>
<keyword evidence="2" id="KW-0805">Transcription regulation</keyword>
<evidence type="ECO:0000313" key="7">
    <source>
        <dbReference type="Proteomes" id="UP000014568"/>
    </source>
</evidence>
<dbReference type="Pfam" id="PF00126">
    <property type="entry name" value="HTH_1"/>
    <property type="match status" value="1"/>
</dbReference>
<dbReference type="InterPro" id="IPR036388">
    <property type="entry name" value="WH-like_DNA-bd_sf"/>
</dbReference>
<name>S3P4L8_9GAMM</name>
<dbReference type="GO" id="GO:0003700">
    <property type="term" value="F:DNA-binding transcription factor activity"/>
    <property type="evidence" value="ECO:0007669"/>
    <property type="project" value="InterPro"/>
</dbReference>
<dbReference type="EMBL" id="ATGI01000023">
    <property type="protein sequence ID" value="EPF73756.1"/>
    <property type="molecule type" value="Genomic_DNA"/>
</dbReference>
<organism evidence="6 7">
    <name type="scientific">Acinetobacter rudis CIP 110305</name>
    <dbReference type="NCBI Taxonomy" id="421052"/>
    <lineage>
        <taxon>Bacteria</taxon>
        <taxon>Pseudomonadati</taxon>
        <taxon>Pseudomonadota</taxon>
        <taxon>Gammaproteobacteria</taxon>
        <taxon>Moraxellales</taxon>
        <taxon>Moraxellaceae</taxon>
        <taxon>Acinetobacter</taxon>
    </lineage>
</organism>
<dbReference type="SUPFAM" id="SSF53850">
    <property type="entry name" value="Periplasmic binding protein-like II"/>
    <property type="match status" value="1"/>
</dbReference>
<dbReference type="PANTHER" id="PTHR30579:SF3">
    <property type="entry name" value="TRANSCRIPTIONAL REGULATORY PROTEIN"/>
    <property type="match status" value="1"/>
</dbReference>
<dbReference type="HOGENOM" id="CLU_039613_2_2_6"/>
<keyword evidence="3" id="KW-0238">DNA-binding</keyword>
<dbReference type="AlphaFoldDB" id="S3P4L8"/>
<evidence type="ECO:0000313" key="6">
    <source>
        <dbReference type="EMBL" id="EPF73756.1"/>
    </source>
</evidence>
<reference evidence="6 7" key="1">
    <citation type="submission" date="2013-06" db="EMBL/GenBank/DDBJ databases">
        <title>The Genome Sequence of Acinetobacter rudis CIP 110305.</title>
        <authorList>
            <consortium name="The Broad Institute Genome Sequencing Platform"/>
            <consortium name="The Broad Institute Genome Sequencing Center for Infectious Disease"/>
            <person name="Cerqueira G."/>
            <person name="Feldgarden M."/>
            <person name="Courvalin P."/>
            <person name="Perichon B."/>
            <person name="Grillot-Courvalin C."/>
            <person name="Clermont D."/>
            <person name="Rocha E."/>
            <person name="Yoon E.-J."/>
            <person name="Nemec A."/>
            <person name="Young S.K."/>
            <person name="Zeng Q."/>
            <person name="Gargeya S."/>
            <person name="Fitzgerald M."/>
            <person name="Abouelleil A."/>
            <person name="Alvarado L."/>
            <person name="Berlin A.M."/>
            <person name="Chapman S.B."/>
            <person name="Dewar J."/>
            <person name="Goldberg J."/>
            <person name="Griggs A."/>
            <person name="Gujja S."/>
            <person name="Hansen M."/>
            <person name="Howarth C."/>
            <person name="Imamovic A."/>
            <person name="Larimer J."/>
            <person name="McCowan C."/>
            <person name="Murphy C."/>
            <person name="Pearson M."/>
            <person name="Priest M."/>
            <person name="Roberts A."/>
            <person name="Saif S."/>
            <person name="Shea T."/>
            <person name="Sykes S."/>
            <person name="Wortman J."/>
            <person name="Nusbaum C."/>
            <person name="Birren B."/>
        </authorList>
    </citation>
    <scope>NUCLEOTIDE SEQUENCE [LARGE SCALE GENOMIC DNA]</scope>
    <source>
        <strain evidence="6 7">CIP 110305</strain>
    </source>
</reference>
<dbReference type="Pfam" id="PF03466">
    <property type="entry name" value="LysR_substrate"/>
    <property type="match status" value="1"/>
</dbReference>
<dbReference type="InterPro" id="IPR000847">
    <property type="entry name" value="LysR_HTH_N"/>
</dbReference>
<feature type="domain" description="HTH lysR-type" evidence="5">
    <location>
        <begin position="1"/>
        <end position="58"/>
    </location>
</feature>
<evidence type="ECO:0000259" key="5">
    <source>
        <dbReference type="PROSITE" id="PS50931"/>
    </source>
</evidence>
<keyword evidence="4" id="KW-0804">Transcription</keyword>
<gene>
    <name evidence="6" type="ORF">F945_01915</name>
</gene>
<dbReference type="Gene3D" id="3.40.190.290">
    <property type="match status" value="1"/>
</dbReference>
<evidence type="ECO:0000256" key="2">
    <source>
        <dbReference type="ARBA" id="ARBA00023015"/>
    </source>
</evidence>
<comment type="similarity">
    <text evidence="1">Belongs to the LysR transcriptional regulatory family.</text>
</comment>
<keyword evidence="7" id="KW-1185">Reference proteome</keyword>
<protein>
    <recommendedName>
        <fullName evidence="5">HTH lysR-type domain-containing protein</fullName>
    </recommendedName>
</protein>
<dbReference type="PATRIC" id="fig|421052.3.peg.1870"/>
<evidence type="ECO:0000256" key="4">
    <source>
        <dbReference type="ARBA" id="ARBA00023163"/>
    </source>
</evidence>
<dbReference type="SUPFAM" id="SSF46785">
    <property type="entry name" value="Winged helix' DNA-binding domain"/>
    <property type="match status" value="1"/>
</dbReference>
<dbReference type="RefSeq" id="WP_016656322.1">
    <property type="nucleotide sequence ID" value="NZ_KE340353.1"/>
</dbReference>
<evidence type="ECO:0000256" key="1">
    <source>
        <dbReference type="ARBA" id="ARBA00009437"/>
    </source>
</evidence>
<comment type="caution">
    <text evidence="6">The sequence shown here is derived from an EMBL/GenBank/DDBJ whole genome shotgun (WGS) entry which is preliminary data.</text>
</comment>
<sequence length="281" mass="31098">MNWDDLRFFSAVVQYENISHAGKALGVSPQTVARKITALEQKLATTLFVRHPRGYKANADAMSLIEEVKNAEMVLNTLQNNFINKSKKLVGTVRIAAPELIATEILLPALKPFLELYPAISIELITGIHTVGIAKGDADIALRLVRPEQGALTVKKVGVMSSGLYCAIEGQVDLGTSRLIGWDTHIDLPSVRWLRKITSREANLKLNSLAAQRTAIQAGLGVGILPCFIAEGLQRIEQPYVFEESIWLLTHASNISTPRIRLVYDEISEIMAKNSFRLRQD</sequence>
<accession>S3P4L8</accession>
<dbReference type="Proteomes" id="UP000014568">
    <property type="component" value="Unassembled WGS sequence"/>
</dbReference>
<dbReference type="PANTHER" id="PTHR30579">
    <property type="entry name" value="TRANSCRIPTIONAL REGULATOR"/>
    <property type="match status" value="1"/>
</dbReference>
<proteinExistence type="inferred from homology"/>
<dbReference type="InterPro" id="IPR050176">
    <property type="entry name" value="LTTR"/>
</dbReference>